<protein>
    <submittedName>
        <fullName evidence="1">Uncharacterized protein</fullName>
    </submittedName>
</protein>
<sequence length="148" mass="16409">MKTSCPASIELPTVEEGIEEAVRIDDELLMSCMMSCMSRQCSTLTVTCGEWSRQKCREQSEHSGKAVLAFTYVPRSGTLNRFYPVKETHWCEDPASRECITKVVIHELAHSCGWDHGQGHNVPGNDPDNEPIAECACVDAKGTRTSCE</sequence>
<accession>A0ABX9JLC4</accession>
<organism evidence="1 2">
    <name type="scientific">Archangium gephyra</name>
    <dbReference type="NCBI Taxonomy" id="48"/>
    <lineage>
        <taxon>Bacteria</taxon>
        <taxon>Pseudomonadati</taxon>
        <taxon>Myxococcota</taxon>
        <taxon>Myxococcia</taxon>
        <taxon>Myxococcales</taxon>
        <taxon>Cystobacterineae</taxon>
        <taxon>Archangiaceae</taxon>
        <taxon>Archangium</taxon>
    </lineage>
</organism>
<evidence type="ECO:0000313" key="2">
    <source>
        <dbReference type="Proteomes" id="UP000256345"/>
    </source>
</evidence>
<reference evidence="1 2" key="1">
    <citation type="submission" date="2018-08" db="EMBL/GenBank/DDBJ databases">
        <title>Genomic Encyclopedia of Archaeal and Bacterial Type Strains, Phase II (KMG-II): from individual species to whole genera.</title>
        <authorList>
            <person name="Goeker M."/>
        </authorList>
    </citation>
    <scope>NUCLEOTIDE SEQUENCE [LARGE SCALE GENOMIC DNA]</scope>
    <source>
        <strain evidence="1 2">DSM 2261</strain>
    </source>
</reference>
<name>A0ABX9JLC4_9BACT</name>
<dbReference type="RefSeq" id="WP_047853862.1">
    <property type="nucleotide sequence ID" value="NZ_CP011509.1"/>
</dbReference>
<comment type="caution">
    <text evidence="1">The sequence shown here is derived from an EMBL/GenBank/DDBJ whole genome shotgun (WGS) entry which is preliminary data.</text>
</comment>
<keyword evidence="2" id="KW-1185">Reference proteome</keyword>
<gene>
    <name evidence="1" type="ORF">ATI61_12276</name>
</gene>
<dbReference type="EMBL" id="QUMU01000022">
    <property type="protein sequence ID" value="REG20376.1"/>
    <property type="molecule type" value="Genomic_DNA"/>
</dbReference>
<dbReference type="Proteomes" id="UP000256345">
    <property type="component" value="Unassembled WGS sequence"/>
</dbReference>
<evidence type="ECO:0000313" key="1">
    <source>
        <dbReference type="EMBL" id="REG20376.1"/>
    </source>
</evidence>
<proteinExistence type="predicted"/>